<keyword evidence="8" id="KW-0808">Transferase</keyword>
<dbReference type="GO" id="GO:0006679">
    <property type="term" value="P:glucosylceramide biosynthetic process"/>
    <property type="evidence" value="ECO:0007669"/>
    <property type="project" value="TreeGrafter"/>
</dbReference>
<dbReference type="InterPro" id="IPR029044">
    <property type="entry name" value="Nucleotide-diphossugar_trans"/>
</dbReference>
<keyword evidence="10 15" id="KW-1133">Transmembrane helix</keyword>
<reference evidence="16" key="1">
    <citation type="submission" date="2020-12" db="EMBL/GenBank/DDBJ databases">
        <title>Metabolic potential, ecology and presence of endohyphal bacteria is reflected in genomic diversity of Mucoromycotina.</title>
        <authorList>
            <person name="Muszewska A."/>
            <person name="Okrasinska A."/>
            <person name="Steczkiewicz K."/>
            <person name="Drgas O."/>
            <person name="Orlowska M."/>
            <person name="Perlinska-Lenart U."/>
            <person name="Aleksandrzak-Piekarczyk T."/>
            <person name="Szatraj K."/>
            <person name="Zielenkiewicz U."/>
            <person name="Pilsyk S."/>
            <person name="Malc E."/>
            <person name="Mieczkowski P."/>
            <person name="Kruszewska J.S."/>
            <person name="Biernat P."/>
            <person name="Pawlowska J."/>
        </authorList>
    </citation>
    <scope>NUCLEOTIDE SEQUENCE</scope>
    <source>
        <strain evidence="16">WA0000067209</strain>
    </source>
</reference>
<comment type="caution">
    <text evidence="16">The sequence shown here is derived from an EMBL/GenBank/DDBJ whole genome shotgun (WGS) entry which is preliminary data.</text>
</comment>
<evidence type="ECO:0000256" key="6">
    <source>
        <dbReference type="ARBA" id="ARBA00019988"/>
    </source>
</evidence>
<dbReference type="GO" id="GO:0016020">
    <property type="term" value="C:membrane"/>
    <property type="evidence" value="ECO:0007669"/>
    <property type="project" value="UniProtKB-SubCell"/>
</dbReference>
<comment type="similarity">
    <text evidence="4">Belongs to the glycosyltransferase 2 family.</text>
</comment>
<dbReference type="PANTHER" id="PTHR12726:SF0">
    <property type="entry name" value="CERAMIDE GLUCOSYLTRANSFERASE"/>
    <property type="match status" value="1"/>
</dbReference>
<feature type="transmembrane region" description="Helical" evidence="15">
    <location>
        <begin position="6"/>
        <end position="30"/>
    </location>
</feature>
<feature type="transmembrane region" description="Helical" evidence="15">
    <location>
        <begin position="285"/>
        <end position="308"/>
    </location>
</feature>
<evidence type="ECO:0000256" key="10">
    <source>
        <dbReference type="ARBA" id="ARBA00022989"/>
    </source>
</evidence>
<evidence type="ECO:0000256" key="7">
    <source>
        <dbReference type="ARBA" id="ARBA00022676"/>
    </source>
</evidence>
<evidence type="ECO:0000256" key="8">
    <source>
        <dbReference type="ARBA" id="ARBA00022679"/>
    </source>
</evidence>
<dbReference type="SUPFAM" id="SSF53448">
    <property type="entry name" value="Nucleotide-diphospho-sugar transferases"/>
    <property type="match status" value="1"/>
</dbReference>
<dbReference type="AlphaFoldDB" id="A0A8H7PJX7"/>
<evidence type="ECO:0000256" key="13">
    <source>
        <dbReference type="ARBA" id="ARBA00031543"/>
    </source>
</evidence>
<evidence type="ECO:0000256" key="4">
    <source>
        <dbReference type="ARBA" id="ARBA00006739"/>
    </source>
</evidence>
<dbReference type="OrthoDB" id="1483400at2759"/>
<dbReference type="InterPro" id="IPR025993">
    <property type="entry name" value="Ceramide_glucosylTrfase"/>
</dbReference>
<name>A0A8H7PJX7_MORIS</name>
<comment type="pathway">
    <text evidence="2">Lipid metabolism; sphingolipid metabolism.</text>
</comment>
<gene>
    <name evidence="16" type="ORF">INT43_001029</name>
</gene>
<evidence type="ECO:0000256" key="9">
    <source>
        <dbReference type="ARBA" id="ARBA00022692"/>
    </source>
</evidence>
<evidence type="ECO:0000256" key="11">
    <source>
        <dbReference type="ARBA" id="ARBA00023136"/>
    </source>
</evidence>
<evidence type="ECO:0000256" key="1">
    <source>
        <dbReference type="ARBA" id="ARBA00004141"/>
    </source>
</evidence>
<evidence type="ECO:0000313" key="16">
    <source>
        <dbReference type="EMBL" id="KAG2175382.1"/>
    </source>
</evidence>
<evidence type="ECO:0000256" key="2">
    <source>
        <dbReference type="ARBA" id="ARBA00004760"/>
    </source>
</evidence>
<evidence type="ECO:0000256" key="12">
    <source>
        <dbReference type="ARBA" id="ARBA00031017"/>
    </source>
</evidence>
<evidence type="ECO:0000256" key="15">
    <source>
        <dbReference type="SAM" id="Phobius"/>
    </source>
</evidence>
<dbReference type="EMBL" id="JAEPQZ010000011">
    <property type="protein sequence ID" value="KAG2175382.1"/>
    <property type="molecule type" value="Genomic_DNA"/>
</dbReference>
<dbReference type="EC" id="2.4.1.80" evidence="5"/>
<dbReference type="CDD" id="cd02520">
    <property type="entry name" value="Glucosylceramide_synthase"/>
    <property type="match status" value="1"/>
</dbReference>
<keyword evidence="7" id="KW-0328">Glycosyltransferase</keyword>
<evidence type="ECO:0000256" key="5">
    <source>
        <dbReference type="ARBA" id="ARBA00012699"/>
    </source>
</evidence>
<sequence length="415" mass="46903">MALLDNVIYYFSWLCVIWYTFMAVLSLLGLTVSRFRYTQKPTPKSLSMLAPPSVSILRPLKGLDVNLRDNLLSAFVQNYPSYEIIFSVKDEKDPAVPVVRGLMDEHPDVDARLIVGDVPAGINPKINNLIKSYETAKYDILWILDSNVHVHPDTLARSVDAILKPNVGLVHHLPLAINPGNFGSEIEQVFLDTNHAKMYIAINFVAVASCIMGKSNLYRKSDLEKAGGLKQFAQYMAEDNIIAEALWAQGLKHVMTCDMAQQSLGTLSSKDYCLRRSRWVRVRKYIVTAATLVEPITESIICGIMGAFGYGTRFGLSPYWFFLGHWIAWFTVDYTLYSTFLTSAQSKPLSFYRFVRAWLSREILALPLYIFAMCGDKIVWRGELYELQRDGTGIKVNKKDEFARFAGVYSPLVGN</sequence>
<dbReference type="GO" id="GO:0008120">
    <property type="term" value="F:ceramide glucosyltransferase activity"/>
    <property type="evidence" value="ECO:0007669"/>
    <property type="project" value="UniProtKB-EC"/>
</dbReference>
<accession>A0A8H7PJX7</accession>
<dbReference type="PANTHER" id="PTHR12726">
    <property type="entry name" value="CERAMIDE GLUCOSYLTRANSFERASE"/>
    <property type="match status" value="1"/>
</dbReference>
<proteinExistence type="inferred from homology"/>
<evidence type="ECO:0000256" key="3">
    <source>
        <dbReference type="ARBA" id="ARBA00004991"/>
    </source>
</evidence>
<feature type="transmembrane region" description="Helical" evidence="15">
    <location>
        <begin position="320"/>
        <end position="342"/>
    </location>
</feature>
<dbReference type="Gene3D" id="3.90.550.10">
    <property type="entry name" value="Spore Coat Polysaccharide Biosynthesis Protein SpsA, Chain A"/>
    <property type="match status" value="1"/>
</dbReference>
<evidence type="ECO:0000256" key="14">
    <source>
        <dbReference type="ARBA" id="ARBA00032575"/>
    </source>
</evidence>
<dbReference type="Pfam" id="PF13506">
    <property type="entry name" value="Glyco_transf_21"/>
    <property type="match status" value="1"/>
</dbReference>
<comment type="subcellular location">
    <subcellularLocation>
        <location evidence="1">Membrane</location>
        <topology evidence="1">Multi-pass membrane protein</topology>
    </subcellularLocation>
</comment>
<protein>
    <recommendedName>
        <fullName evidence="6">Ceramide glucosyltransferase</fullName>
        <ecNumber evidence="5">2.4.1.80</ecNumber>
    </recommendedName>
    <alternativeName>
        <fullName evidence="13">Glucosylceramide synthase</fullName>
    </alternativeName>
    <alternativeName>
        <fullName evidence="14">UDP-glucose ceramide glucosyltransferase</fullName>
    </alternativeName>
    <alternativeName>
        <fullName evidence="12">UDP-glucose:N-acylsphingosine D-glucosyltransferase</fullName>
    </alternativeName>
</protein>
<keyword evidence="11 15" id="KW-0472">Membrane</keyword>
<keyword evidence="9 15" id="KW-0812">Transmembrane</keyword>
<dbReference type="UniPathway" id="UPA00222"/>
<dbReference type="Proteomes" id="UP000654370">
    <property type="component" value="Unassembled WGS sequence"/>
</dbReference>
<comment type="pathway">
    <text evidence="3">Sphingolipid metabolism.</text>
</comment>
<keyword evidence="17" id="KW-1185">Reference proteome</keyword>
<evidence type="ECO:0000313" key="17">
    <source>
        <dbReference type="Proteomes" id="UP000654370"/>
    </source>
</evidence>
<organism evidence="16 17">
    <name type="scientific">Mortierella isabellina</name>
    <name type="common">Filamentous fungus</name>
    <name type="synonym">Umbelopsis isabellina</name>
    <dbReference type="NCBI Taxonomy" id="91625"/>
    <lineage>
        <taxon>Eukaryota</taxon>
        <taxon>Fungi</taxon>
        <taxon>Fungi incertae sedis</taxon>
        <taxon>Mucoromycota</taxon>
        <taxon>Mucoromycotina</taxon>
        <taxon>Umbelopsidomycetes</taxon>
        <taxon>Umbelopsidales</taxon>
        <taxon>Umbelopsidaceae</taxon>
        <taxon>Umbelopsis</taxon>
    </lineage>
</organism>